<organism evidence="2 3">
    <name type="scientific">Leptospira borgpetersenii str. 200801926</name>
    <dbReference type="NCBI Taxonomy" id="1193009"/>
    <lineage>
        <taxon>Bacteria</taxon>
        <taxon>Pseudomonadati</taxon>
        <taxon>Spirochaetota</taxon>
        <taxon>Spirochaetia</taxon>
        <taxon>Leptospirales</taxon>
        <taxon>Leptospiraceae</taxon>
        <taxon>Leptospira</taxon>
    </lineage>
</organism>
<accession>A0ABN0HXH1</accession>
<dbReference type="EMBL" id="AKWJ02000028">
    <property type="protein sequence ID" value="EKP13454.1"/>
    <property type="molecule type" value="Genomic_DNA"/>
</dbReference>
<proteinExistence type="predicted"/>
<evidence type="ECO:0000313" key="2">
    <source>
        <dbReference type="EMBL" id="EKP13454.1"/>
    </source>
</evidence>
<feature type="region of interest" description="Disordered" evidence="1">
    <location>
        <begin position="1"/>
        <end position="40"/>
    </location>
</feature>
<dbReference type="Proteomes" id="UP000002837">
    <property type="component" value="Unassembled WGS sequence"/>
</dbReference>
<reference evidence="2" key="1">
    <citation type="submission" date="2012-09" db="EMBL/GenBank/DDBJ databases">
        <authorList>
            <person name="Harkins D.M."/>
            <person name="Durkin A.S."/>
            <person name="Brinkac L.M."/>
            <person name="Selengut J.D."/>
            <person name="Sanka R."/>
            <person name="DePew J."/>
            <person name="Purushe J."/>
            <person name="Picardeau M."/>
            <person name="Werts C."/>
            <person name="Goarant C."/>
            <person name="Vinetz J.M."/>
            <person name="Sutton G.G."/>
            <person name="Nelson W.C."/>
            <person name="Fouts D.E."/>
        </authorList>
    </citation>
    <scope>NUCLEOTIDE SEQUENCE [LARGE SCALE GENOMIC DNA]</scope>
    <source>
        <strain evidence="2">200801926</strain>
    </source>
</reference>
<sequence>MADENRSSTTLESEGILEEQPTDKKMMNKIRPKTNGNRQE</sequence>
<comment type="caution">
    <text evidence="2">The sequence shown here is derived from an EMBL/GenBank/DDBJ whole genome shotgun (WGS) entry which is preliminary data.</text>
</comment>
<evidence type="ECO:0000313" key="3">
    <source>
        <dbReference type="Proteomes" id="UP000002837"/>
    </source>
</evidence>
<protein>
    <submittedName>
        <fullName evidence="2">Uncharacterized protein</fullName>
    </submittedName>
</protein>
<name>A0ABN0HXH1_LEPBO</name>
<gene>
    <name evidence="2" type="ORF">LEP1GSC128_3896</name>
</gene>
<evidence type="ECO:0000256" key="1">
    <source>
        <dbReference type="SAM" id="MobiDB-lite"/>
    </source>
</evidence>
<keyword evidence="3" id="KW-1185">Reference proteome</keyword>